<evidence type="ECO:0000313" key="7">
    <source>
        <dbReference type="Proteomes" id="UP000541033"/>
    </source>
</evidence>
<proteinExistence type="predicted"/>
<evidence type="ECO:0000259" key="5">
    <source>
        <dbReference type="Pfam" id="PF24346"/>
    </source>
</evidence>
<dbReference type="GO" id="GO:0005975">
    <property type="term" value="P:carbohydrate metabolic process"/>
    <property type="evidence" value="ECO:0007669"/>
    <property type="project" value="UniProtKB-ARBA"/>
</dbReference>
<dbReference type="InterPro" id="IPR001434">
    <property type="entry name" value="OmcB-like_DUF11"/>
</dbReference>
<keyword evidence="2" id="KW-0812">Transmembrane</keyword>
<feature type="domain" description="DUF11" evidence="4">
    <location>
        <begin position="650"/>
        <end position="763"/>
    </location>
</feature>
<dbReference type="AlphaFoldDB" id="A0A7X5TTN1"/>
<feature type="domain" description="DUF7507" evidence="5">
    <location>
        <begin position="981"/>
        <end position="1097"/>
    </location>
</feature>
<dbReference type="EMBL" id="JAAMOX010000001">
    <property type="protein sequence ID" value="NIH53694.1"/>
    <property type="molecule type" value="Genomic_DNA"/>
</dbReference>
<sequence>MSFATKKHIRRLAALGTGLAVLAGLAIPTSAQAADPELAYELAIGSVATGSGNFDADDGPGNDSGPTNTIVRSFDSVTYELEASVNTTVGATGVASNSTFTFTLPVGLTWNTLPGTCVTTGTPASGISADGRTATCNIGDIPIGSSRSIALSAVAANLPNGTPLDFAPDAVSFSTDNVTTPAVTLTPDSLISSGAPNINMTKLVPFVAKNQLGPDGVTRGWMLEYGVTFSIPDLQGKGRKGYLEPTGPLTFTDDFSQISPNAQFVKVETGAVTNHRELPQFSTAGLNLPNAINNGGVWTATPDQANQKVTVTITGADLTANHIPTLNRGDLPIVDKGYLTFGKVFIFVPLTDVAVDANGEGSLPISNLVTDFAPTGPHFDGSTVANVGENPADNRQNQDLIRQAAGEFTKNFADVINSSNTPFLVDGMITDRSGNGTLTQGQQVQSMITLNNTSSDGQFSAATVCDMWDSKYLSLAKYNEKLRVSWGNPDGNPTSATGEAAGKGHFEYLTGYTLSGTDAERWQLIRTFTCADAAGTWTTQDAALADPSFDLGAVSAVRWVADQPIPAGELVVMLVNLEAKTAIPEGQIVANMAGWKVPELKAGAYQAPNYIPETGRMASGALPKTGDRLIAVQAPLALSKAVTSPSTVAPRVAAGAAAQFTITPTFRTVGRPGPFTAHDVTVTDRIPAGLSMLLDDGNVDGQAVTAPNFTPTSVTVLPDGTTEVVWTFDEMSTGNLPTIVYWVQADSTSRGDFVNTAIIRSPDDSQSPAVTDFAASTTDPHRSSANIGVDGVAGIAVSKTVLNPFISAGEDFSFEITTANGSQSVTQTGSTVIDVFPFIGDGAAGTVSRVPATDNGSKFTLAGEPTVPAGATVDYSTDPSAAVQASQTIGSGQGSSFGAAVTWQSFAAVQSHLQDVTAIRVHLPDMAPVTTEKFRYTLTHLSGLEGGYFANNATFRTAPSALGVVSNTVTTRMVSEVPEVPSIALVKSASAPANGEQFAVGETVNYQFVATNDGDVPLTDVTVDESSFVNGAGDQLALSTPITLSDPTDFDGTLAPGESVTFGATYVVTQADADAGGQLTNVATTSGNPPTGSPVSDDSDVSVNMGDPAPALSLAKTVTNVPVGGSFAVGDTVNYAFTVRNVGNMPLNGVAVNEKSFTNEAGQQLSLTSGPTAADGFSGSLAPGEQTVFTGTYVVTAADRGGNLSNTAVASGETVSGDSVVAESSVLAPVVAGAAPGGLTLTGVSLGGMVAAVLLLMVAGGLLLLRRRRVAASS</sequence>
<evidence type="ECO:0000256" key="3">
    <source>
        <dbReference type="SAM" id="SignalP"/>
    </source>
</evidence>
<evidence type="ECO:0008006" key="8">
    <source>
        <dbReference type="Google" id="ProtNLM"/>
    </source>
</evidence>
<feature type="region of interest" description="Disordered" evidence="1">
    <location>
        <begin position="1079"/>
        <end position="1103"/>
    </location>
</feature>
<dbReference type="RefSeq" id="WP_167149520.1">
    <property type="nucleotide sequence ID" value="NZ_JAAMOX010000001.1"/>
</dbReference>
<feature type="signal peptide" evidence="3">
    <location>
        <begin position="1"/>
        <end position="33"/>
    </location>
</feature>
<organism evidence="6 7">
    <name type="scientific">Lysinibacter cavernae</name>
    <dbReference type="NCBI Taxonomy" id="1640652"/>
    <lineage>
        <taxon>Bacteria</taxon>
        <taxon>Bacillati</taxon>
        <taxon>Actinomycetota</taxon>
        <taxon>Actinomycetes</taxon>
        <taxon>Micrococcales</taxon>
        <taxon>Microbacteriaceae</taxon>
        <taxon>Lysinibacter</taxon>
    </lineage>
</organism>
<feature type="compositionally biased region" description="Polar residues" evidence="1">
    <location>
        <begin position="1079"/>
        <end position="1094"/>
    </location>
</feature>
<keyword evidence="2" id="KW-0472">Membrane</keyword>
<accession>A0A7X5TTN1</accession>
<feature type="domain" description="DUF7507" evidence="5">
    <location>
        <begin position="1109"/>
        <end position="1221"/>
    </location>
</feature>
<keyword evidence="2" id="KW-1133">Transmembrane helix</keyword>
<reference evidence="6 7" key="1">
    <citation type="submission" date="2020-02" db="EMBL/GenBank/DDBJ databases">
        <title>Sequencing the genomes of 1000 actinobacteria strains.</title>
        <authorList>
            <person name="Klenk H.-P."/>
        </authorList>
    </citation>
    <scope>NUCLEOTIDE SEQUENCE [LARGE SCALE GENOMIC DNA]</scope>
    <source>
        <strain evidence="6 7">DSM 27960</strain>
    </source>
</reference>
<gene>
    <name evidence="6" type="ORF">FHX76_001562</name>
</gene>
<evidence type="ECO:0000256" key="2">
    <source>
        <dbReference type="SAM" id="Phobius"/>
    </source>
</evidence>
<feature type="chain" id="PRO_5031305756" description="DUF11 domain-containing protein" evidence="3">
    <location>
        <begin position="34"/>
        <end position="1274"/>
    </location>
</feature>
<comment type="caution">
    <text evidence="6">The sequence shown here is derived from an EMBL/GenBank/DDBJ whole genome shotgun (WGS) entry which is preliminary data.</text>
</comment>
<dbReference type="InterPro" id="IPR055354">
    <property type="entry name" value="DUF7507"/>
</dbReference>
<keyword evidence="3" id="KW-0732">Signal</keyword>
<name>A0A7X5TTN1_9MICO</name>
<protein>
    <recommendedName>
        <fullName evidence="8">DUF11 domain-containing protein</fullName>
    </recommendedName>
</protein>
<dbReference type="Proteomes" id="UP000541033">
    <property type="component" value="Unassembled WGS sequence"/>
</dbReference>
<keyword evidence="7" id="KW-1185">Reference proteome</keyword>
<evidence type="ECO:0000256" key="1">
    <source>
        <dbReference type="SAM" id="MobiDB-lite"/>
    </source>
</evidence>
<dbReference type="Pfam" id="PF01345">
    <property type="entry name" value="DUF11"/>
    <property type="match status" value="1"/>
</dbReference>
<dbReference type="PANTHER" id="PTHR34819:SF5">
    <property type="entry name" value="CONSERVED REPEAT DOMAIN PROTEIN"/>
    <property type="match status" value="1"/>
</dbReference>
<dbReference type="Pfam" id="PF24346">
    <property type="entry name" value="DUF7507"/>
    <property type="match status" value="2"/>
</dbReference>
<dbReference type="Gene3D" id="2.60.40.10">
    <property type="entry name" value="Immunoglobulins"/>
    <property type="match status" value="1"/>
</dbReference>
<dbReference type="PANTHER" id="PTHR34819">
    <property type="entry name" value="LARGE CYSTEINE-RICH PERIPLASMIC PROTEIN OMCB"/>
    <property type="match status" value="1"/>
</dbReference>
<dbReference type="InterPro" id="IPR051172">
    <property type="entry name" value="Chlamydia_OmcB"/>
</dbReference>
<evidence type="ECO:0000313" key="6">
    <source>
        <dbReference type="EMBL" id="NIH53694.1"/>
    </source>
</evidence>
<dbReference type="InterPro" id="IPR013783">
    <property type="entry name" value="Ig-like_fold"/>
</dbReference>
<evidence type="ECO:0000259" key="4">
    <source>
        <dbReference type="Pfam" id="PF01345"/>
    </source>
</evidence>
<feature type="transmembrane region" description="Helical" evidence="2">
    <location>
        <begin position="1246"/>
        <end position="1265"/>
    </location>
</feature>